<dbReference type="SUPFAM" id="SSF54373">
    <property type="entry name" value="FAD-linked reductases, C-terminal domain"/>
    <property type="match status" value="1"/>
</dbReference>
<dbReference type="SUPFAM" id="SSF51905">
    <property type="entry name" value="FAD/NAD(P)-binding domain"/>
    <property type="match status" value="1"/>
</dbReference>
<keyword evidence="5" id="KW-1185">Reference proteome</keyword>
<dbReference type="PANTHER" id="PTHR10742">
    <property type="entry name" value="FLAVIN MONOAMINE OXIDASE"/>
    <property type="match status" value="1"/>
</dbReference>
<dbReference type="InterPro" id="IPR036188">
    <property type="entry name" value="FAD/NAD-bd_sf"/>
</dbReference>
<proteinExistence type="predicted"/>
<evidence type="ECO:0000313" key="5">
    <source>
        <dbReference type="Proteomes" id="UP001601058"/>
    </source>
</evidence>
<dbReference type="EMBL" id="JBIACJ010000015">
    <property type="protein sequence ID" value="MFE8698460.1"/>
    <property type="molecule type" value="Genomic_DNA"/>
</dbReference>
<accession>A0ABW6K684</accession>
<sequence>MNRVPTNSSSLKYPDDMLSIIRNGLKRGTAPKKILIAGAGMAGLVAASLLKRAGHKVTIIEGNTRLGGRVFTLRQPFTQGNYVDLGAMRIPNTHLLIFEYIRRFKLQTNKFINSTPNDLIFVNNILATREQYEKNPDILGFPVQESEKGKTATELFLSAVRPFVDLYNKSTPEQQEELLKEYSRYSMQDYLKYNPLGPPLSTNAIRMISVLLGIEGFEELSFVGILTDIIFPIFNEDIEFYEIRGGNDKIPLSFLPELHSDIYYGQKIEKIFQSDSKVLFQTRNQITGESYAFSGDYAITTIPFTAFQFIDVIPYDSISFQKWQAIRELQNVTSVKIAIEFKSPFWERLKVGNAISDLPTRFSYIPSHGVGKHGPSILLASYSWGHDAMLWNSLSKNNIIYYTLKDLAKVYGNIVYQEYLQGISFNWSKNPFSAGCFTLFTPGQIDDFGDSIHQPEGRLHFAGEHTSSFHGWIEGAVESGIRAAYEVNERA</sequence>
<dbReference type="Gene3D" id="3.50.50.60">
    <property type="entry name" value="FAD/NAD(P)-binding domain"/>
    <property type="match status" value="1"/>
</dbReference>
<protein>
    <submittedName>
        <fullName evidence="4">Flavin monoamine oxidase family protein</fullName>
    </submittedName>
</protein>
<reference evidence="4 5" key="1">
    <citation type="submission" date="2024-08" db="EMBL/GenBank/DDBJ databases">
        <title>Two novel Cytobacillus novel species.</title>
        <authorList>
            <person name="Liu G."/>
        </authorList>
    </citation>
    <scope>NUCLEOTIDE SEQUENCE [LARGE SCALE GENOMIC DNA]</scope>
    <source>
        <strain evidence="4 5">FJAT-53684</strain>
    </source>
</reference>
<dbReference type="Proteomes" id="UP001601058">
    <property type="component" value="Unassembled WGS sequence"/>
</dbReference>
<evidence type="ECO:0000256" key="1">
    <source>
        <dbReference type="ARBA" id="ARBA00001974"/>
    </source>
</evidence>
<dbReference type="InterPro" id="IPR050281">
    <property type="entry name" value="Flavin_monoamine_oxidase"/>
</dbReference>
<dbReference type="PANTHER" id="PTHR10742:SF342">
    <property type="entry name" value="AMINE OXIDASE"/>
    <property type="match status" value="1"/>
</dbReference>
<organism evidence="4 5">
    <name type="scientific">Cytobacillus mangrovibacter</name>
    <dbReference type="NCBI Taxonomy" id="3299024"/>
    <lineage>
        <taxon>Bacteria</taxon>
        <taxon>Bacillati</taxon>
        <taxon>Bacillota</taxon>
        <taxon>Bacilli</taxon>
        <taxon>Bacillales</taxon>
        <taxon>Bacillaceae</taxon>
        <taxon>Cytobacillus</taxon>
    </lineage>
</organism>
<dbReference type="PRINTS" id="PR00757">
    <property type="entry name" value="AMINEOXDASEF"/>
</dbReference>
<dbReference type="InterPro" id="IPR002937">
    <property type="entry name" value="Amino_oxidase"/>
</dbReference>
<dbReference type="Gene3D" id="3.90.660.10">
    <property type="match status" value="1"/>
</dbReference>
<dbReference type="Gene3D" id="1.10.405.10">
    <property type="entry name" value="Guanine Nucleotide Dissociation Inhibitor, domain 1"/>
    <property type="match status" value="1"/>
</dbReference>
<feature type="domain" description="Amine oxidase" evidence="3">
    <location>
        <begin position="41"/>
        <end position="487"/>
    </location>
</feature>
<dbReference type="RefSeq" id="WP_389222876.1">
    <property type="nucleotide sequence ID" value="NZ_JBIACJ010000015.1"/>
</dbReference>
<evidence type="ECO:0000313" key="4">
    <source>
        <dbReference type="EMBL" id="MFE8698460.1"/>
    </source>
</evidence>
<keyword evidence="2" id="KW-0560">Oxidoreductase</keyword>
<dbReference type="InterPro" id="IPR001613">
    <property type="entry name" value="Flavin_amine_oxidase"/>
</dbReference>
<evidence type="ECO:0000256" key="2">
    <source>
        <dbReference type="ARBA" id="ARBA00023002"/>
    </source>
</evidence>
<comment type="caution">
    <text evidence="4">The sequence shown here is derived from an EMBL/GenBank/DDBJ whole genome shotgun (WGS) entry which is preliminary data.</text>
</comment>
<dbReference type="Pfam" id="PF01593">
    <property type="entry name" value="Amino_oxidase"/>
    <property type="match status" value="1"/>
</dbReference>
<comment type="cofactor">
    <cofactor evidence="1">
        <name>FAD</name>
        <dbReference type="ChEBI" id="CHEBI:57692"/>
    </cofactor>
</comment>
<evidence type="ECO:0000259" key="3">
    <source>
        <dbReference type="Pfam" id="PF01593"/>
    </source>
</evidence>
<gene>
    <name evidence="4" type="ORF">ACFYKT_19370</name>
</gene>
<name>A0ABW6K684_9BACI</name>